<organism evidence="3 4">
    <name type="scientific">Thermodesulfobium narugense DSM 14796</name>
    <dbReference type="NCBI Taxonomy" id="747365"/>
    <lineage>
        <taxon>Bacteria</taxon>
        <taxon>Pseudomonadati</taxon>
        <taxon>Thermodesulfobiota</taxon>
        <taxon>Thermodesulfobiia</taxon>
        <taxon>Thermodesulfobiales</taxon>
        <taxon>Thermodesulfobiaceae</taxon>
        <taxon>Thermodesulfobium</taxon>
    </lineage>
</organism>
<dbReference type="RefSeq" id="WP_013755785.1">
    <property type="nucleotide sequence ID" value="NC_015499.1"/>
</dbReference>
<keyword evidence="2" id="KW-0732">Signal</keyword>
<dbReference type="GO" id="GO:0015562">
    <property type="term" value="F:efflux transmembrane transporter activity"/>
    <property type="evidence" value="ECO:0007669"/>
    <property type="project" value="InterPro"/>
</dbReference>
<dbReference type="EMBL" id="CP002690">
    <property type="protein sequence ID" value="AEE14057.1"/>
    <property type="molecule type" value="Genomic_DNA"/>
</dbReference>
<feature type="signal peptide" evidence="2">
    <location>
        <begin position="1"/>
        <end position="19"/>
    </location>
</feature>
<gene>
    <name evidence="3" type="ORF">Thena_0414</name>
</gene>
<reference evidence="3 4" key="1">
    <citation type="submission" date="2011-04" db="EMBL/GenBank/DDBJ databases">
        <title>The complete genome of Thermodesulfobium narugense DSM 14796.</title>
        <authorList>
            <consortium name="US DOE Joint Genome Institute (JGI-PGF)"/>
            <person name="Lucas S."/>
            <person name="Han J."/>
            <person name="Lapidus A."/>
            <person name="Bruce D."/>
            <person name="Goodwin L."/>
            <person name="Pitluck S."/>
            <person name="Peters L."/>
            <person name="Kyrpides N."/>
            <person name="Mavromatis K."/>
            <person name="Pagani I."/>
            <person name="Ivanova N."/>
            <person name="Ovchinnikova G."/>
            <person name="Zhang X."/>
            <person name="Saunders L."/>
            <person name="Detter J.C."/>
            <person name="Tapia R."/>
            <person name="Han C."/>
            <person name="Land M."/>
            <person name="Hauser L."/>
            <person name="Markowitz V."/>
            <person name="Cheng J.-F."/>
            <person name="Hugenholtz P."/>
            <person name="Woyke T."/>
            <person name="Wu D."/>
            <person name="Spring S."/>
            <person name="Schroeder M."/>
            <person name="Brambilla E."/>
            <person name="Klenk H.-P."/>
            <person name="Eisen J.A."/>
        </authorList>
    </citation>
    <scope>NUCLEOTIDE SEQUENCE [LARGE SCALE GENOMIC DNA]</scope>
    <source>
        <strain evidence="3 4">DSM 14796</strain>
    </source>
</reference>
<name>M1E4E0_9BACT</name>
<sequence length="201" mass="23376">MKLILVILFLFLASHTAFANEIVTLEDYINKNNQYITAKNEYEKAKINLAIQIKELKKASEPEIHYHSGYDPAKGYVTTGISVSGNLTDIFLNTFTYREKIELARIELKQKEANLTDIKKKLTIEYNTKLAEIKRLKNLIENLNAQLKLKETQAKIIQNRYDAGLITRDELERVNTELLDIRSRIEQAEEDKKIKEMEMIL</sequence>
<keyword evidence="1" id="KW-0175">Coiled coil</keyword>
<dbReference type="KEGG" id="tnr:Thena_0414"/>
<dbReference type="OrthoDB" id="9829674at2"/>
<dbReference type="STRING" id="747365.Thena_0414"/>
<dbReference type="Gene3D" id="1.20.1600.10">
    <property type="entry name" value="Outer membrane efflux proteins (OEP)"/>
    <property type="match status" value="1"/>
</dbReference>
<accession>M1E4E0</accession>
<feature type="coiled-coil region" evidence="1">
    <location>
        <begin position="25"/>
        <end position="59"/>
    </location>
</feature>
<evidence type="ECO:0000313" key="3">
    <source>
        <dbReference type="EMBL" id="AEE14057.1"/>
    </source>
</evidence>
<dbReference type="SUPFAM" id="SSF56954">
    <property type="entry name" value="Outer membrane efflux proteins (OEP)"/>
    <property type="match status" value="1"/>
</dbReference>
<evidence type="ECO:0000256" key="1">
    <source>
        <dbReference type="SAM" id="Coils"/>
    </source>
</evidence>
<dbReference type="AlphaFoldDB" id="M1E4E0"/>
<feature type="chain" id="PRO_5004014040" description="Outer membrane efflux protein" evidence="2">
    <location>
        <begin position="20"/>
        <end position="201"/>
    </location>
</feature>
<feature type="coiled-coil region" evidence="1">
    <location>
        <begin position="101"/>
        <end position="198"/>
    </location>
</feature>
<keyword evidence="4" id="KW-1185">Reference proteome</keyword>
<evidence type="ECO:0000256" key="2">
    <source>
        <dbReference type="SAM" id="SignalP"/>
    </source>
</evidence>
<protein>
    <recommendedName>
        <fullName evidence="5">Outer membrane efflux protein</fullName>
    </recommendedName>
</protein>
<dbReference type="Proteomes" id="UP000011765">
    <property type="component" value="Chromosome"/>
</dbReference>
<proteinExistence type="predicted"/>
<evidence type="ECO:0008006" key="5">
    <source>
        <dbReference type="Google" id="ProtNLM"/>
    </source>
</evidence>
<dbReference type="eggNOG" id="COG1538">
    <property type="taxonomic scope" value="Bacteria"/>
</dbReference>
<dbReference type="HOGENOM" id="CLU_1359869_0_0_9"/>
<evidence type="ECO:0000313" key="4">
    <source>
        <dbReference type="Proteomes" id="UP000011765"/>
    </source>
</evidence>